<dbReference type="EMBL" id="JACCBB010000001">
    <property type="protein sequence ID" value="NYD22809.1"/>
    <property type="molecule type" value="Genomic_DNA"/>
</dbReference>
<gene>
    <name evidence="2" type="ORF">BJ968_002349</name>
</gene>
<dbReference type="AlphaFoldDB" id="A0A7Y9J157"/>
<sequence length="218" mass="24334">MSTSFNHERSTASEVALDLQREGWAVVVEPSPKDLPLGLQNFHPDLVARRGDENLIIEVKGVQAIRRNPALKDQIDQMSAAVDQLPNWSFRLMWLGEEAENTPLATALDRAEKAVRISSISVDAGLLLVWAAVESVLTRAVTQEDASFKDRQRPLVGPRLLENAFDLDLFDSETYLTLSRALKTRSRIAHGGESKELTSDLVEWLAEWVRRFSIPSSG</sequence>
<dbReference type="InterPro" id="IPR040902">
    <property type="entry name" value="AHJR-like"/>
</dbReference>
<evidence type="ECO:0000313" key="3">
    <source>
        <dbReference type="Proteomes" id="UP000521922"/>
    </source>
</evidence>
<comment type="caution">
    <text evidence="2">The sequence shown here is derived from an EMBL/GenBank/DDBJ whole genome shotgun (WGS) entry which is preliminary data.</text>
</comment>
<organism evidence="2 3">
    <name type="scientific">Kineococcus aurantiacus</name>
    <dbReference type="NCBI Taxonomy" id="37633"/>
    <lineage>
        <taxon>Bacteria</taxon>
        <taxon>Bacillati</taxon>
        <taxon>Actinomycetota</taxon>
        <taxon>Actinomycetes</taxon>
        <taxon>Kineosporiales</taxon>
        <taxon>Kineosporiaceae</taxon>
        <taxon>Kineococcus</taxon>
    </lineage>
</organism>
<reference evidence="2 3" key="1">
    <citation type="submission" date="2020-07" db="EMBL/GenBank/DDBJ databases">
        <title>Sequencing the genomes of 1000 actinobacteria strains.</title>
        <authorList>
            <person name="Klenk H.-P."/>
        </authorList>
    </citation>
    <scope>NUCLEOTIDE SEQUENCE [LARGE SCALE GENOMIC DNA]</scope>
    <source>
        <strain evidence="2 3">DSM 7487</strain>
    </source>
</reference>
<evidence type="ECO:0000259" key="1">
    <source>
        <dbReference type="Pfam" id="PF18743"/>
    </source>
</evidence>
<proteinExistence type="predicted"/>
<dbReference type="Proteomes" id="UP000521922">
    <property type="component" value="Unassembled WGS sequence"/>
</dbReference>
<dbReference type="RefSeq" id="WP_179752056.1">
    <property type="nucleotide sequence ID" value="NZ_BAAAGN010000020.1"/>
</dbReference>
<evidence type="ECO:0000313" key="2">
    <source>
        <dbReference type="EMBL" id="NYD22809.1"/>
    </source>
</evidence>
<accession>A0A7Y9J157</accession>
<keyword evidence="3" id="KW-1185">Reference proteome</keyword>
<dbReference type="Pfam" id="PF18743">
    <property type="entry name" value="AHJR-like"/>
    <property type="match status" value="1"/>
</dbReference>
<feature type="domain" description="REase AHJR-like" evidence="1">
    <location>
        <begin position="5"/>
        <end position="102"/>
    </location>
</feature>
<name>A0A7Y9J157_9ACTN</name>
<protein>
    <recommendedName>
        <fullName evidence="1">REase AHJR-like domain-containing protein</fullName>
    </recommendedName>
</protein>